<protein>
    <submittedName>
        <fullName evidence="2">Uncharacterized protein</fullName>
    </submittedName>
</protein>
<feature type="compositionally biased region" description="Basic and acidic residues" evidence="1">
    <location>
        <begin position="373"/>
        <end position="389"/>
    </location>
</feature>
<evidence type="ECO:0000313" key="3">
    <source>
        <dbReference type="Proteomes" id="UP000663827"/>
    </source>
</evidence>
<evidence type="ECO:0000256" key="1">
    <source>
        <dbReference type="SAM" id="MobiDB-lite"/>
    </source>
</evidence>
<sequence length="399" mass="43718">MHQGPSAMRSDMPPLSPLPRVNRTTIPSSEGTDILRFLGLTLDPIRGWVDTRVPENPQDGDGAQSAPATNPIPGAAATMAEPVHPPLASPTPPTPLLDPILTRDLEFHADEVLQRLDEVKRAIDRIFNSSRELETLLGRTHMRLGTLEVLTGGLEQDLLRSRNLSMFLSTLQSYEKNNGSEQLQSKVDAQPSELHPSDCMKGSPLSNLIDHLWWIASYERVPHPASTAALACPSVLLPPSRLLPKPSEETYQKMGLIARLADHLFPSPLNHSPSPEQERAPCHSTEPRQSRSDPPAPSPATSSLSSLGLPLNNPFRPPTPKCKMPPPPGLPTIPLYNQPGPSSRKPKSTLASPSRSLESLKLKAKELIAKVKALKEDSPKDSPHYWEHPEDWEEADPEA</sequence>
<feature type="compositionally biased region" description="Low complexity" evidence="1">
    <location>
        <begin position="299"/>
        <end position="314"/>
    </location>
</feature>
<feature type="compositionally biased region" description="Pro residues" evidence="1">
    <location>
        <begin position="315"/>
        <end position="331"/>
    </location>
</feature>
<dbReference type="AlphaFoldDB" id="A0A8H3HYK2"/>
<dbReference type="EMBL" id="CAJNJQ010002173">
    <property type="protein sequence ID" value="CAE7167901.1"/>
    <property type="molecule type" value="Genomic_DNA"/>
</dbReference>
<proteinExistence type="predicted"/>
<gene>
    <name evidence="2" type="ORF">RDB_LOCUS102449</name>
</gene>
<feature type="compositionally biased region" description="Basic and acidic residues" evidence="1">
    <location>
        <begin position="276"/>
        <end position="291"/>
    </location>
</feature>
<name>A0A8H3HYK2_9AGAM</name>
<evidence type="ECO:0000313" key="2">
    <source>
        <dbReference type="EMBL" id="CAE7167901.1"/>
    </source>
</evidence>
<feature type="compositionally biased region" description="Acidic residues" evidence="1">
    <location>
        <begin position="390"/>
        <end position="399"/>
    </location>
</feature>
<feature type="region of interest" description="Disordered" evidence="1">
    <location>
        <begin position="265"/>
        <end position="358"/>
    </location>
</feature>
<comment type="caution">
    <text evidence="2">The sequence shown here is derived from an EMBL/GenBank/DDBJ whole genome shotgun (WGS) entry which is preliminary data.</text>
</comment>
<feature type="region of interest" description="Disordered" evidence="1">
    <location>
        <begin position="1"/>
        <end position="27"/>
    </location>
</feature>
<reference evidence="2" key="1">
    <citation type="submission" date="2021-01" db="EMBL/GenBank/DDBJ databases">
        <authorList>
            <person name="Kaushik A."/>
        </authorList>
    </citation>
    <scope>NUCLEOTIDE SEQUENCE</scope>
    <source>
        <strain evidence="2">AG5</strain>
    </source>
</reference>
<feature type="region of interest" description="Disordered" evidence="1">
    <location>
        <begin position="49"/>
        <end position="95"/>
    </location>
</feature>
<dbReference type="Proteomes" id="UP000663827">
    <property type="component" value="Unassembled WGS sequence"/>
</dbReference>
<accession>A0A8H3HYK2</accession>
<organism evidence="2 3">
    <name type="scientific">Rhizoctonia solani</name>
    <dbReference type="NCBI Taxonomy" id="456999"/>
    <lineage>
        <taxon>Eukaryota</taxon>
        <taxon>Fungi</taxon>
        <taxon>Dikarya</taxon>
        <taxon>Basidiomycota</taxon>
        <taxon>Agaricomycotina</taxon>
        <taxon>Agaricomycetes</taxon>
        <taxon>Cantharellales</taxon>
        <taxon>Ceratobasidiaceae</taxon>
        <taxon>Rhizoctonia</taxon>
    </lineage>
</organism>
<feature type="compositionally biased region" description="Pro residues" evidence="1">
    <location>
        <begin position="83"/>
        <end position="95"/>
    </location>
</feature>
<feature type="region of interest" description="Disordered" evidence="1">
    <location>
        <begin position="373"/>
        <end position="399"/>
    </location>
</feature>